<dbReference type="PROSITE" id="PS50893">
    <property type="entry name" value="ABC_TRANSPORTER_2"/>
    <property type="match status" value="2"/>
</dbReference>
<keyword evidence="8" id="KW-0067">ATP-binding</keyword>
<dbReference type="Pfam" id="PF00005">
    <property type="entry name" value="ABC_tran"/>
    <property type="match status" value="2"/>
</dbReference>
<proteinExistence type="inferred from homology"/>
<feature type="domain" description="ABC transmembrane type-1" evidence="14">
    <location>
        <begin position="991"/>
        <end position="1276"/>
    </location>
</feature>
<feature type="transmembrane region" description="Helical" evidence="12">
    <location>
        <begin position="528"/>
        <end position="548"/>
    </location>
</feature>
<dbReference type="OrthoDB" id="6500128at2759"/>
<dbReference type="InterPro" id="IPR050173">
    <property type="entry name" value="ABC_transporter_C-like"/>
</dbReference>
<keyword evidence="10 12" id="KW-1133">Transmembrane helix</keyword>
<comment type="caution">
    <text evidence="15">The sequence shown here is derived from an EMBL/GenBank/DDBJ whole genome shotgun (WGS) entry which is preliminary data.</text>
</comment>
<accession>A0A1R0H8C8</accession>
<keyword evidence="3" id="KW-0813">Transport</keyword>
<dbReference type="STRING" id="133383.A0A1R0H8C8"/>
<reference evidence="15 16" key="1">
    <citation type="journal article" date="2016" name="Mol. Biol. Evol.">
        <title>Genome-Wide Survey of Gut Fungi (Harpellales) Reveals the First Horizontally Transferred Ubiquitin Gene from a Mosquito Host.</title>
        <authorList>
            <person name="Wang Y."/>
            <person name="White M.M."/>
            <person name="Kvist S."/>
            <person name="Moncalvo J.M."/>
        </authorList>
    </citation>
    <scope>NUCLEOTIDE SEQUENCE [LARGE SCALE GENOMIC DNA]</scope>
    <source>
        <strain evidence="15 16">ALG-7-W6</strain>
    </source>
</reference>
<feature type="transmembrane region" description="Helical" evidence="12">
    <location>
        <begin position="1105"/>
        <end position="1123"/>
    </location>
</feature>
<dbReference type="InterPro" id="IPR036640">
    <property type="entry name" value="ABC1_TM_sf"/>
</dbReference>
<feature type="transmembrane region" description="Helical" evidence="12">
    <location>
        <begin position="360"/>
        <end position="380"/>
    </location>
</feature>
<feature type="transmembrane region" description="Helical" evidence="12">
    <location>
        <begin position="336"/>
        <end position="354"/>
    </location>
</feature>
<dbReference type="CDD" id="cd18579">
    <property type="entry name" value="ABC_6TM_ABCC_D1"/>
    <property type="match status" value="1"/>
</dbReference>
<evidence type="ECO:0000256" key="7">
    <source>
        <dbReference type="ARBA" id="ARBA00022741"/>
    </source>
</evidence>
<keyword evidence="7" id="KW-0547">Nucleotide-binding</keyword>
<keyword evidence="11 12" id="KW-0472">Membrane</keyword>
<dbReference type="Proteomes" id="UP000187455">
    <property type="component" value="Unassembled WGS sequence"/>
</dbReference>
<evidence type="ECO:0000313" key="15">
    <source>
        <dbReference type="EMBL" id="OLY85367.1"/>
    </source>
</evidence>
<evidence type="ECO:0000256" key="11">
    <source>
        <dbReference type="ARBA" id="ARBA00023136"/>
    </source>
</evidence>
<organism evidence="15 16">
    <name type="scientific">Smittium mucronatum</name>
    <dbReference type="NCBI Taxonomy" id="133383"/>
    <lineage>
        <taxon>Eukaryota</taxon>
        <taxon>Fungi</taxon>
        <taxon>Fungi incertae sedis</taxon>
        <taxon>Zoopagomycota</taxon>
        <taxon>Kickxellomycotina</taxon>
        <taxon>Harpellomycetes</taxon>
        <taxon>Harpellales</taxon>
        <taxon>Legeriomycetaceae</taxon>
        <taxon>Smittium</taxon>
    </lineage>
</organism>
<dbReference type="FunFam" id="3.40.50.300:FF:000074">
    <property type="entry name" value="Multidrug resistance-associated protein 5 isoform 1"/>
    <property type="match status" value="1"/>
</dbReference>
<keyword evidence="6" id="KW-0677">Repeat</keyword>
<feature type="domain" description="ABC transporter" evidence="13">
    <location>
        <begin position="1319"/>
        <end position="1559"/>
    </location>
</feature>
<evidence type="ECO:0000256" key="2">
    <source>
        <dbReference type="ARBA" id="ARBA00009726"/>
    </source>
</evidence>
<dbReference type="FunFam" id="3.40.50.300:FF:000450">
    <property type="entry name" value="ABC transporter C family member 2"/>
    <property type="match status" value="1"/>
</dbReference>
<dbReference type="Pfam" id="PF24357">
    <property type="entry name" value="TMD0_ABC"/>
    <property type="match status" value="1"/>
</dbReference>
<feature type="transmembrane region" description="Helical" evidence="12">
    <location>
        <begin position="1219"/>
        <end position="1237"/>
    </location>
</feature>
<dbReference type="InterPro" id="IPR003439">
    <property type="entry name" value="ABC_transporter-like_ATP-bd"/>
</dbReference>
<keyword evidence="16" id="KW-1185">Reference proteome</keyword>
<dbReference type="EMBL" id="LSSL01000129">
    <property type="protein sequence ID" value="OLY85367.1"/>
    <property type="molecule type" value="Genomic_DNA"/>
</dbReference>
<dbReference type="CDD" id="cd18580">
    <property type="entry name" value="ABC_6TM_ABCC_D2"/>
    <property type="match status" value="1"/>
</dbReference>
<comment type="subcellular location">
    <subcellularLocation>
        <location evidence="1">Vacuole membrane</location>
        <topology evidence="1">Multi-pass membrane protein</topology>
    </subcellularLocation>
</comment>
<keyword evidence="9" id="KW-1278">Translocase</keyword>
<gene>
    <name evidence="15" type="ORF">AYI68_g445</name>
</gene>
<dbReference type="InterPro" id="IPR011527">
    <property type="entry name" value="ABC1_TM_dom"/>
</dbReference>
<dbReference type="CDD" id="cd03244">
    <property type="entry name" value="ABCC_MRP_domain2"/>
    <property type="match status" value="1"/>
</dbReference>
<name>A0A1R0H8C8_9FUNG</name>
<dbReference type="SUPFAM" id="SSF52540">
    <property type="entry name" value="P-loop containing nucleoside triphosphate hydrolases"/>
    <property type="match status" value="2"/>
</dbReference>
<feature type="domain" description="ABC transporter" evidence="13">
    <location>
        <begin position="649"/>
        <end position="874"/>
    </location>
</feature>
<feature type="transmembrane region" description="Helical" evidence="12">
    <location>
        <begin position="560"/>
        <end position="586"/>
    </location>
</feature>
<dbReference type="PANTHER" id="PTHR24223">
    <property type="entry name" value="ATP-BINDING CASSETTE SUB-FAMILY C"/>
    <property type="match status" value="1"/>
</dbReference>
<dbReference type="PROSITE" id="PS00211">
    <property type="entry name" value="ABC_TRANSPORTER_1"/>
    <property type="match status" value="2"/>
</dbReference>
<dbReference type="GO" id="GO:0005524">
    <property type="term" value="F:ATP binding"/>
    <property type="evidence" value="ECO:0007669"/>
    <property type="project" value="UniProtKB-KW"/>
</dbReference>
<dbReference type="InterPro" id="IPR044726">
    <property type="entry name" value="ABCC_6TM_D2"/>
</dbReference>
<evidence type="ECO:0000256" key="5">
    <source>
        <dbReference type="ARBA" id="ARBA00022692"/>
    </source>
</evidence>
<dbReference type="InterPro" id="IPR027417">
    <property type="entry name" value="P-loop_NTPase"/>
</dbReference>
<dbReference type="InterPro" id="IPR056227">
    <property type="entry name" value="TMD0_ABC"/>
</dbReference>
<feature type="transmembrane region" description="Helical" evidence="12">
    <location>
        <begin position="1129"/>
        <end position="1148"/>
    </location>
</feature>
<feature type="transmembrane region" description="Helical" evidence="12">
    <location>
        <begin position="176"/>
        <end position="194"/>
    </location>
</feature>
<evidence type="ECO:0000313" key="16">
    <source>
        <dbReference type="Proteomes" id="UP000187455"/>
    </source>
</evidence>
<dbReference type="PROSITE" id="PS50929">
    <property type="entry name" value="ABC_TM1F"/>
    <property type="match status" value="2"/>
</dbReference>
<dbReference type="InterPro" id="IPR044746">
    <property type="entry name" value="ABCC_6TM_D1"/>
</dbReference>
<dbReference type="PANTHER" id="PTHR24223:SF443">
    <property type="entry name" value="MULTIDRUG-RESISTANCE LIKE PROTEIN 1, ISOFORM I"/>
    <property type="match status" value="1"/>
</dbReference>
<dbReference type="GO" id="GO:0140359">
    <property type="term" value="F:ABC-type transporter activity"/>
    <property type="evidence" value="ECO:0007669"/>
    <property type="project" value="InterPro"/>
</dbReference>
<evidence type="ECO:0000256" key="8">
    <source>
        <dbReference type="ARBA" id="ARBA00022840"/>
    </source>
</evidence>
<protein>
    <submittedName>
        <fullName evidence="15">Metal resistance protein YCF1</fullName>
    </submittedName>
</protein>
<dbReference type="Gene3D" id="3.40.50.300">
    <property type="entry name" value="P-loop containing nucleotide triphosphate hydrolases"/>
    <property type="match status" value="2"/>
</dbReference>
<feature type="transmembrane region" description="Helical" evidence="12">
    <location>
        <begin position="981"/>
        <end position="1006"/>
    </location>
</feature>
<evidence type="ECO:0000256" key="9">
    <source>
        <dbReference type="ARBA" id="ARBA00022967"/>
    </source>
</evidence>
<evidence type="ECO:0000259" key="13">
    <source>
        <dbReference type="PROSITE" id="PS50893"/>
    </source>
</evidence>
<dbReference type="SUPFAM" id="SSF90123">
    <property type="entry name" value="ABC transporter transmembrane region"/>
    <property type="match status" value="2"/>
</dbReference>
<feature type="transmembrane region" description="Helical" evidence="12">
    <location>
        <begin position="1026"/>
        <end position="1051"/>
    </location>
</feature>
<keyword evidence="5 12" id="KW-0812">Transmembrane</keyword>
<evidence type="ECO:0000256" key="10">
    <source>
        <dbReference type="ARBA" id="ARBA00022989"/>
    </source>
</evidence>
<dbReference type="CDD" id="cd03250">
    <property type="entry name" value="ABCC_MRP_domain1"/>
    <property type="match status" value="1"/>
</dbReference>
<feature type="transmembrane region" description="Helical" evidence="12">
    <location>
        <begin position="147"/>
        <end position="164"/>
    </location>
</feature>
<feature type="transmembrane region" description="Helical" evidence="12">
    <location>
        <begin position="416"/>
        <end position="434"/>
    </location>
</feature>
<dbReference type="InterPro" id="IPR003593">
    <property type="entry name" value="AAA+_ATPase"/>
</dbReference>
<feature type="transmembrane region" description="Helical" evidence="12">
    <location>
        <begin position="116"/>
        <end position="135"/>
    </location>
</feature>
<sequence>MEFSNSISGIGGTNFFSPLLCPDSGGWGPFGGWNNLDFTVCFQQGVLLPIVQLLFFMFGSASLSNVLKEKIKRSTFQNPNLRIKMLLIDILFITNAFLLYEWIISYSSSPPINSITIAKTFKLLSIIFSMFLTYFNDTRSNFSSRPLQLYWFSNTLLGIKYFHTEWILTTNPRSNALIYAILIEVITGSVLFFLENKNPTSGCDLVPTLPADFMYLETDDSTEDKADLFSLLTFSWMGSLIEKGSVHMLRISDLFNLPKAVQTNRASHEFWSEWSKERNSSRNSIFSALIRVFGGGYALAGFLKFLFDVLQFSQPVILKKLLAFVKDYTEGKNKSISYGFYYSAAMFLLSIAQTTILHQYFSLAMLTGVGIRSSLVSAIYKKTMLMSSKSRAQFNTGDIVNRMSVDAQRISDTTQYGHLLWSAPLQIFIALYLLFQTLGWSSLVGALVMVFAIPLNTYVTKQMRSIQKEKMRCKDSRVRLTEESLLGIKILKLYAWETPFLERIRIVRNDLEIKNLIRYGIMNSLQTAIILIVPFSVSFLSFVCYSYFESDKKGTLDSSLIFVSITLFNLLRFPLNMLPSVITSFVEASVGLQRIKDYLISEELNSNAVTKLDFHRGDLTSNQSFVSTKGKNPIDHYGRALTDQSLVSIENADFWWNYDSSSPKPTLSKITIDVKSNELLAIVGRVGSGKSSLLSAILGEMYKSKGSVTIRGKVAYAAQQPWIMNATVRDNILFGHKFDKEFYDKVIYACGLEPDLPMLLDGDMTEIGEKGINLSGGQKARLSLARAVYARADVYLLDDPLSAVDSHVGAHLFKNVLGPEGLLKSRARLLVTNSVPYLKSCDSIVLLQDGNIVEMGSYDHLLKEDGLLTSLVRDFGNDNSQSSQRSSDLSQESEEHIQCINNSKHTQPCYLEDDSCETDMDISNRDPAFVLSERKSSVITLPRVSIMPFSHTNQDDNQTGQLIESETYGSGQVSRSVYRDYLISCGVLPAFLFIISITLSQALNIYNTLWLKKWANSNDNGDNYPFYYLSIYLLIGTFFVLFGAARSYLLFAVCSSNSAKIYHERMLKSVFGSPMSFFDTTPIGRIINRFSRDQSVIDEELPSSFGAWLLVLLGMAFSVFAIVYELPSFLFVAVPISFFYLRLQYIYLRVSRDLKRLDSVSKSPIYQHFQETLGGVPTIRSYGQTERFEAENLYRLNNSQLASYAYLGINRWLAVRLELISAIMIFSVSFICVYYLYTVQGEGAISASTVGVTISFALSITQSLNWCIRMYVKVETDIVALERLGEYSNLPSEEKGNFTDSDIAEFDDSHKNWPDKGVVTFIDYFTRYRKDLEPVLKDINVEVKSNEKVGIVGRTGAGKSSFTLALFRIVEPISGSIMIDGIDITKISLFSLRSKLSIIPQDPVLFSGTIRFNLFPYSPDNQLTSVTDEELWNSLELSHLKDFVMSLDGGLDAEVQAGGENFSVGQRQLMCLARALVRKSQILVLDEATAAIDPQTDELIQKTIRSSFKDNTIITIAHRLNTVLDSDRILVLSHGEVVEYDSPKNLMANPKSSFTSFAHDAGIYEI</sequence>
<keyword evidence="4" id="KW-0926">Vacuole</keyword>
<feature type="transmembrane region" description="Helical" evidence="12">
    <location>
        <begin position="1243"/>
        <end position="1261"/>
    </location>
</feature>
<evidence type="ECO:0000256" key="6">
    <source>
        <dbReference type="ARBA" id="ARBA00022737"/>
    </source>
</evidence>
<dbReference type="SMART" id="SM00382">
    <property type="entry name" value="AAA"/>
    <property type="match status" value="2"/>
</dbReference>
<dbReference type="InterPro" id="IPR017871">
    <property type="entry name" value="ABC_transporter-like_CS"/>
</dbReference>
<dbReference type="FunFam" id="1.20.1560.10:FF:000010">
    <property type="entry name" value="Multidrug resistance-associated ABC transporter"/>
    <property type="match status" value="1"/>
</dbReference>
<feature type="transmembrane region" description="Helical" evidence="12">
    <location>
        <begin position="46"/>
        <end position="66"/>
    </location>
</feature>
<comment type="similarity">
    <text evidence="2">Belongs to the ABC transporter superfamily. ABCC family. Conjugate transporter (TC 3.A.1.208) subfamily.</text>
</comment>
<evidence type="ECO:0000256" key="12">
    <source>
        <dbReference type="SAM" id="Phobius"/>
    </source>
</evidence>
<dbReference type="GO" id="GO:0000329">
    <property type="term" value="C:fungal-type vacuole membrane"/>
    <property type="evidence" value="ECO:0007669"/>
    <property type="project" value="UniProtKB-ARBA"/>
</dbReference>
<feature type="transmembrane region" description="Helical" evidence="12">
    <location>
        <begin position="440"/>
        <end position="459"/>
    </location>
</feature>
<evidence type="ECO:0000256" key="1">
    <source>
        <dbReference type="ARBA" id="ARBA00004128"/>
    </source>
</evidence>
<evidence type="ECO:0000256" key="4">
    <source>
        <dbReference type="ARBA" id="ARBA00022554"/>
    </source>
</evidence>
<evidence type="ECO:0000259" key="14">
    <source>
        <dbReference type="PROSITE" id="PS50929"/>
    </source>
</evidence>
<dbReference type="FunFam" id="1.20.1560.10:FF:000020">
    <property type="entry name" value="ABC metal ion transporter"/>
    <property type="match status" value="1"/>
</dbReference>
<dbReference type="GO" id="GO:0016887">
    <property type="term" value="F:ATP hydrolysis activity"/>
    <property type="evidence" value="ECO:0007669"/>
    <property type="project" value="InterPro"/>
</dbReference>
<feature type="transmembrane region" description="Helical" evidence="12">
    <location>
        <begin position="86"/>
        <end position="104"/>
    </location>
</feature>
<evidence type="ECO:0000256" key="3">
    <source>
        <dbReference type="ARBA" id="ARBA00022448"/>
    </source>
</evidence>
<dbReference type="Pfam" id="PF00664">
    <property type="entry name" value="ABC_membrane"/>
    <property type="match status" value="2"/>
</dbReference>
<dbReference type="Gene3D" id="1.20.1560.10">
    <property type="entry name" value="ABC transporter type 1, transmembrane domain"/>
    <property type="match status" value="2"/>
</dbReference>
<feature type="domain" description="ABC transmembrane type-1" evidence="14">
    <location>
        <begin position="298"/>
        <end position="587"/>
    </location>
</feature>